<evidence type="ECO:0000313" key="4">
    <source>
        <dbReference type="Proteomes" id="UP000198841"/>
    </source>
</evidence>
<dbReference type="InterPro" id="IPR012334">
    <property type="entry name" value="Pectin_lyas_fold"/>
</dbReference>
<keyword evidence="1" id="KW-0732">Signal</keyword>
<dbReference type="Proteomes" id="UP000198841">
    <property type="component" value="Unassembled WGS sequence"/>
</dbReference>
<dbReference type="Gene3D" id="2.170.14.10">
    <property type="entry name" value="Phage P22 tailspike-like, N-terminal domain"/>
    <property type="match status" value="1"/>
</dbReference>
<feature type="signal peptide" evidence="1">
    <location>
        <begin position="1"/>
        <end position="27"/>
    </location>
</feature>
<evidence type="ECO:0000259" key="2">
    <source>
        <dbReference type="Pfam" id="PF09008"/>
    </source>
</evidence>
<name>A0A1I3WVM2_9GAMM</name>
<keyword evidence="4" id="KW-1185">Reference proteome</keyword>
<dbReference type="RefSeq" id="WP_008104862.1">
    <property type="nucleotide sequence ID" value="NZ_FOSD01000004.1"/>
</dbReference>
<dbReference type="InterPro" id="IPR036730">
    <property type="entry name" value="P22_tailspike_N_sf"/>
</dbReference>
<dbReference type="Gene3D" id="2.160.20.10">
    <property type="entry name" value="Single-stranded right-handed beta-helix, Pectin lyase-like"/>
    <property type="match status" value="1"/>
</dbReference>
<dbReference type="SUPFAM" id="SSF51126">
    <property type="entry name" value="Pectin lyase-like"/>
    <property type="match status" value="1"/>
</dbReference>
<accession>A0A1I3WVM2</accession>
<dbReference type="InterPro" id="IPR009093">
    <property type="entry name" value="P22_tailspike_N"/>
</dbReference>
<gene>
    <name evidence="3" type="ORF">SAMN05518863_104429</name>
</gene>
<dbReference type="EMBL" id="FOSD01000004">
    <property type="protein sequence ID" value="SFK11552.1"/>
    <property type="molecule type" value="Genomic_DNA"/>
</dbReference>
<organism evidence="3 4">
    <name type="scientific">Candidatus Pantoea symbiotica</name>
    <dbReference type="NCBI Taxonomy" id="1884370"/>
    <lineage>
        <taxon>Bacteria</taxon>
        <taxon>Pseudomonadati</taxon>
        <taxon>Pseudomonadota</taxon>
        <taxon>Gammaproteobacteria</taxon>
        <taxon>Enterobacterales</taxon>
        <taxon>Erwiniaceae</taxon>
        <taxon>Pantoea</taxon>
    </lineage>
</organism>
<protein>
    <submittedName>
        <fullName evidence="3">Amylovoran biosynthesis protein AmsF</fullName>
    </submittedName>
</protein>
<evidence type="ECO:0000256" key="1">
    <source>
        <dbReference type="SAM" id="SignalP"/>
    </source>
</evidence>
<comment type="caution">
    <text evidence="3">The sequence shown here is derived from an EMBL/GenBank/DDBJ whole genome shotgun (WGS) entry which is preliminary data.</text>
</comment>
<proteinExistence type="predicted"/>
<evidence type="ECO:0000313" key="3">
    <source>
        <dbReference type="EMBL" id="SFK11552.1"/>
    </source>
</evidence>
<sequence length="736" mass="80543">MKRREVLQAAASSIVTALSVSAFSSYAAKSGQPTLKSVDPSSVPAGDVPILTPENVYTMPPQFWQNFEGKLWIGKAGSDASQSGNQIPVFLRDANGKVSQISQPIALNKGNFAQFIHDNAALIANPSHSMVVEDDQGHTLFSISDVSRPNQSNFSQRLAQPNGYQLIGEIPSVEELRKTRPLFAGAKIKLKSWHEGLEVGGGEFVGTFGDGKDDGGVNFSGNGFTWRRVVEDFNRLTLFDFGAIADGKTDTAPAIKAMYQWSIDASQQICVQFPAGTFFVSECDFGDEGRRFFRISGAMVNFGYFPATTLVSDGRSEFLFQVNARWTEISNLNFNGNTDKRPNKQGLFRNTCPGGQFFRGACLRFNQVGGVSLSLLDTLDCKIDQWYANACTGDVIKASWSGQKAGAWDHSTAIELSNFNAQHCKGGMVLNLPRCSQSIIHNGWIEHSDFPGDISNGQWIVDALSIEDCKNPLNARNSRLNMRQTNLQSGSWIDNSLEGERWLNIWEMGSTRVESYGVAIDGSLKYNYITSRFRLTNNSDQQTWFELGNFYSPTVGDSWEIEVFGQSQFNNGTANQPLMDVINGKGTGGRAVIHLQRKKNKAEASWSAEGSSPVVDVRFEARSDTDTKVYVKLAGWTPTTAVLIKSTAKDRFLTGQCARVDAVMDKGAPGSGAQQAPQRFSLHNGKAGIGGNEQGDLLMASRALKPEQVDTREPKGFISVVINGEQVAMPYFAVKS</sequence>
<reference evidence="3 4" key="1">
    <citation type="submission" date="2016-10" db="EMBL/GenBank/DDBJ databases">
        <authorList>
            <person name="Varghese N."/>
            <person name="Submissions S."/>
        </authorList>
    </citation>
    <scope>NUCLEOTIDE SEQUENCE [LARGE SCALE GENOMIC DNA]</scope>
    <source>
        <strain evidence="3 4">YR512</strain>
    </source>
</reference>
<feature type="domain" description="Bacteriophage P22 tailspike N-terminal" evidence="2">
    <location>
        <begin position="48"/>
        <end position="146"/>
    </location>
</feature>
<dbReference type="Pfam" id="PF09008">
    <property type="entry name" value="Head_binding"/>
    <property type="match status" value="1"/>
</dbReference>
<dbReference type="SUPFAM" id="SSF51327">
    <property type="entry name" value="Head-binding domain of phage P22 tailspike protein"/>
    <property type="match status" value="1"/>
</dbReference>
<dbReference type="InterPro" id="IPR011050">
    <property type="entry name" value="Pectin_lyase_fold/virulence"/>
</dbReference>
<feature type="chain" id="PRO_5045980852" evidence="1">
    <location>
        <begin position="28"/>
        <end position="736"/>
    </location>
</feature>